<dbReference type="STRING" id="400682.A0A1X7UWA2"/>
<dbReference type="Proteomes" id="UP000007879">
    <property type="component" value="Unassembled WGS sequence"/>
</dbReference>
<sequence>MLKHVAGPDTQKELKEFRDVLATCYGPHGRVALLQPVASGHVTITSQSGKVFQLLDSLNPVLRILTGSLSTYSQRHKDAAKLASLLTTNIILNCFALDCPRRQISDIIDHILTECIERVRTPPYVITCDWSSVSHLMSVTRTLLSSHSLSSCFNNEELNHFSSVLLQAFLHVAVPSNSKDDHGSLSIQNKIHVYLINEIQCPCTKLYHGLLIEEMLSIGFDREMTLSLAHHDFRRDKNGHISVAVFKISLAGDEDDGFKNKTSFEASISSQVSASRMIADAKKEELLELGATLFNSGVGLVLCQKCVHHSLREYLEGKGVPIIERLGLPYIDPVIDLTGAVVINSLSATISPQLFGHLKSVTVQVIGDKQFILLEGPSPHATIILPFLLEIVGEELKSVVKSTINILEDLLYNPQLVSGGGCVLTQLASFITKQAECVDDELCGRLMSSINTYLAVSNALSTSLKQCAAALYHNKRDSVTLTDSLFNHCWSFPHSHSSYTHFDASRTCSCGRVSFASIEGEQSAVVPLWSTVNSWKGLPTLIPETLEQSLLTDSTLCYSKISPSLFLSDSLSGTASAITFAKDLSTLIIRTHSTLF</sequence>
<proteinExistence type="predicted"/>
<dbReference type="InParanoid" id="A0A1X7UWA2"/>
<dbReference type="Gene3D" id="1.10.560.10">
    <property type="entry name" value="GroEL-like equatorial domain"/>
    <property type="match status" value="1"/>
</dbReference>
<dbReference type="GO" id="GO:0060271">
    <property type="term" value="P:cilium assembly"/>
    <property type="evidence" value="ECO:0007669"/>
    <property type="project" value="InterPro"/>
</dbReference>
<dbReference type="GO" id="GO:0032502">
    <property type="term" value="P:developmental process"/>
    <property type="evidence" value="ECO:0007669"/>
    <property type="project" value="TreeGrafter"/>
</dbReference>
<dbReference type="GO" id="GO:0006457">
    <property type="term" value="P:protein folding"/>
    <property type="evidence" value="ECO:0007669"/>
    <property type="project" value="InterPro"/>
</dbReference>
<protein>
    <submittedName>
        <fullName evidence="1">Uncharacterized protein</fullName>
    </submittedName>
</protein>
<dbReference type="EnsemblMetazoa" id="Aqu2.1.31809_001">
    <property type="protein sequence ID" value="Aqu2.1.31809_001"/>
    <property type="gene ID" value="Aqu2.1.31809"/>
</dbReference>
<dbReference type="PANTHER" id="PTHR46787:SF1">
    <property type="entry name" value="MOLECULAR CHAPERONE MKKS"/>
    <property type="match status" value="1"/>
</dbReference>
<dbReference type="AlphaFoldDB" id="A0A1X7UWA2"/>
<dbReference type="GO" id="GO:0005737">
    <property type="term" value="C:cytoplasm"/>
    <property type="evidence" value="ECO:0007669"/>
    <property type="project" value="TreeGrafter"/>
</dbReference>
<reference evidence="1" key="2">
    <citation type="submission" date="2017-05" db="UniProtKB">
        <authorList>
            <consortium name="EnsemblMetazoa"/>
        </authorList>
    </citation>
    <scope>IDENTIFICATION</scope>
</reference>
<dbReference type="GO" id="GO:0005634">
    <property type="term" value="C:nucleus"/>
    <property type="evidence" value="ECO:0007669"/>
    <property type="project" value="TreeGrafter"/>
</dbReference>
<dbReference type="EnsemblMetazoa" id="XM_019996486.1">
    <property type="protein sequence ID" value="XP_019852045.1"/>
    <property type="gene ID" value="LOC105312770"/>
</dbReference>
<keyword evidence="2" id="KW-1185">Reference proteome</keyword>
<dbReference type="Pfam" id="PF00118">
    <property type="entry name" value="Cpn60_TCP1"/>
    <property type="match status" value="1"/>
</dbReference>
<organism evidence="1">
    <name type="scientific">Amphimedon queenslandica</name>
    <name type="common">Sponge</name>
    <dbReference type="NCBI Taxonomy" id="400682"/>
    <lineage>
        <taxon>Eukaryota</taxon>
        <taxon>Metazoa</taxon>
        <taxon>Porifera</taxon>
        <taxon>Demospongiae</taxon>
        <taxon>Heteroscleromorpha</taxon>
        <taxon>Haplosclerida</taxon>
        <taxon>Niphatidae</taxon>
        <taxon>Amphimedon</taxon>
    </lineage>
</organism>
<name>A0A1X7UWA2_AMPQE</name>
<dbReference type="InterPro" id="IPR027410">
    <property type="entry name" value="TCP-1-like_intermed_sf"/>
</dbReference>
<evidence type="ECO:0000313" key="1">
    <source>
        <dbReference type="EnsemblMetazoa" id="Aqu2.1.31809_001"/>
    </source>
</evidence>
<dbReference type="Gene3D" id="3.50.7.10">
    <property type="entry name" value="GroEL"/>
    <property type="match status" value="1"/>
</dbReference>
<dbReference type="GO" id="GO:0005524">
    <property type="term" value="F:ATP binding"/>
    <property type="evidence" value="ECO:0007669"/>
    <property type="project" value="InterPro"/>
</dbReference>
<dbReference type="Gene3D" id="3.30.260.10">
    <property type="entry name" value="TCP-1-like chaperonin intermediate domain"/>
    <property type="match status" value="1"/>
</dbReference>
<dbReference type="eggNOG" id="KOG0360">
    <property type="taxonomic scope" value="Eukaryota"/>
</dbReference>
<dbReference type="InterPro" id="IPR028790">
    <property type="entry name" value="MKKS"/>
</dbReference>
<dbReference type="PANTHER" id="PTHR46787">
    <property type="entry name" value="SYNDROMES PUTATIVE CHAPERONIN-RELATED"/>
    <property type="match status" value="1"/>
</dbReference>
<dbReference type="GO" id="GO:0051131">
    <property type="term" value="P:chaperone-mediated protein complex assembly"/>
    <property type="evidence" value="ECO:0007669"/>
    <property type="project" value="TreeGrafter"/>
</dbReference>
<dbReference type="InterPro" id="IPR002423">
    <property type="entry name" value="Cpn60/GroEL/TCP-1"/>
</dbReference>
<reference evidence="2" key="1">
    <citation type="journal article" date="2010" name="Nature">
        <title>The Amphimedon queenslandica genome and the evolution of animal complexity.</title>
        <authorList>
            <person name="Srivastava M."/>
            <person name="Simakov O."/>
            <person name="Chapman J."/>
            <person name="Fahey B."/>
            <person name="Gauthier M.E."/>
            <person name="Mitros T."/>
            <person name="Richards G.S."/>
            <person name="Conaco C."/>
            <person name="Dacre M."/>
            <person name="Hellsten U."/>
            <person name="Larroux C."/>
            <person name="Putnam N.H."/>
            <person name="Stanke M."/>
            <person name="Adamska M."/>
            <person name="Darling A."/>
            <person name="Degnan S.M."/>
            <person name="Oakley T.H."/>
            <person name="Plachetzki D.C."/>
            <person name="Zhai Y."/>
            <person name="Adamski M."/>
            <person name="Calcino A."/>
            <person name="Cummins S.F."/>
            <person name="Goodstein D.M."/>
            <person name="Harris C."/>
            <person name="Jackson D.J."/>
            <person name="Leys S.P."/>
            <person name="Shu S."/>
            <person name="Woodcroft B.J."/>
            <person name="Vervoort M."/>
            <person name="Kosik K.S."/>
            <person name="Manning G."/>
            <person name="Degnan B.M."/>
            <person name="Rokhsar D.S."/>
        </authorList>
    </citation>
    <scope>NUCLEOTIDE SEQUENCE [LARGE SCALE GENOMIC DNA]</scope>
</reference>
<accession>A0A1X7UWA2</accession>
<gene>
    <name evidence="1" type="primary">105312770</name>
</gene>
<dbReference type="OrthoDB" id="528704at2759"/>
<evidence type="ECO:0000313" key="2">
    <source>
        <dbReference type="Proteomes" id="UP000007879"/>
    </source>
</evidence>
<dbReference type="SUPFAM" id="SSF48592">
    <property type="entry name" value="GroEL equatorial domain-like"/>
    <property type="match status" value="1"/>
</dbReference>
<dbReference type="GO" id="GO:0051082">
    <property type="term" value="F:unfolded protein binding"/>
    <property type="evidence" value="ECO:0007669"/>
    <property type="project" value="InterPro"/>
</dbReference>
<dbReference type="InterPro" id="IPR027413">
    <property type="entry name" value="GROEL-like_equatorial_sf"/>
</dbReference>
<dbReference type="KEGG" id="aqu:105312770"/>
<dbReference type="SUPFAM" id="SSF52029">
    <property type="entry name" value="GroEL apical domain-like"/>
    <property type="match status" value="1"/>
</dbReference>
<dbReference type="OMA" id="LFVCQKV"/>
<dbReference type="InterPro" id="IPR027409">
    <property type="entry name" value="GroEL-like_apical_dom_sf"/>
</dbReference>